<evidence type="ECO:0000256" key="1">
    <source>
        <dbReference type="SAM" id="SignalP"/>
    </source>
</evidence>
<comment type="caution">
    <text evidence="2">The sequence shown here is derived from an EMBL/GenBank/DDBJ whole genome shotgun (WGS) entry which is preliminary data.</text>
</comment>
<feature type="signal peptide" evidence="1">
    <location>
        <begin position="1"/>
        <end position="29"/>
    </location>
</feature>
<name>A0A6B3C8Z8_9ACTN</name>
<accession>A0A6B3C8Z8</accession>
<dbReference type="AlphaFoldDB" id="A0A6B3C8Z8"/>
<keyword evidence="1" id="KW-0732">Signal</keyword>
<organism evidence="2">
    <name type="scientific">Streptomyces sp. SID12501</name>
    <dbReference type="NCBI Taxonomy" id="2706042"/>
    <lineage>
        <taxon>Bacteria</taxon>
        <taxon>Bacillati</taxon>
        <taxon>Actinomycetota</taxon>
        <taxon>Actinomycetes</taxon>
        <taxon>Kitasatosporales</taxon>
        <taxon>Streptomycetaceae</taxon>
        <taxon>Streptomyces</taxon>
    </lineage>
</organism>
<sequence>MRVRRWITTTVATVLAAGTVAVTSTAAQAATADELAAALLGGTDALASAELLA</sequence>
<gene>
    <name evidence="2" type="ORF">G3I71_47780</name>
</gene>
<proteinExistence type="predicted"/>
<evidence type="ECO:0008006" key="3">
    <source>
        <dbReference type="Google" id="ProtNLM"/>
    </source>
</evidence>
<feature type="chain" id="PRO_5025634804" description="S1 family peptidase" evidence="1">
    <location>
        <begin position="30"/>
        <end position="53"/>
    </location>
</feature>
<protein>
    <recommendedName>
        <fullName evidence="3">S1 family peptidase</fullName>
    </recommendedName>
</protein>
<dbReference type="EMBL" id="JAAGLU010000659">
    <property type="protein sequence ID" value="NEC93263.1"/>
    <property type="molecule type" value="Genomic_DNA"/>
</dbReference>
<evidence type="ECO:0000313" key="2">
    <source>
        <dbReference type="EMBL" id="NEC93263.1"/>
    </source>
</evidence>
<reference evidence="2" key="1">
    <citation type="submission" date="2020-01" db="EMBL/GenBank/DDBJ databases">
        <title>Insect and environment-associated Actinomycetes.</title>
        <authorList>
            <person name="Currrie C."/>
            <person name="Chevrette M."/>
            <person name="Carlson C."/>
            <person name="Stubbendieck R."/>
            <person name="Wendt-Pienkowski E."/>
        </authorList>
    </citation>
    <scope>NUCLEOTIDE SEQUENCE</scope>
    <source>
        <strain evidence="2">SID12501</strain>
    </source>
</reference>
<feature type="non-terminal residue" evidence="2">
    <location>
        <position position="53"/>
    </location>
</feature>